<feature type="transmembrane region" description="Helical" evidence="1">
    <location>
        <begin position="323"/>
        <end position="344"/>
    </location>
</feature>
<name>A0A1T5DGE8_9FLAO</name>
<feature type="transmembrane region" description="Helical" evidence="1">
    <location>
        <begin position="256"/>
        <end position="277"/>
    </location>
</feature>
<feature type="transmembrane region" description="Helical" evidence="1">
    <location>
        <begin position="396"/>
        <end position="416"/>
    </location>
</feature>
<evidence type="ECO:0000313" key="3">
    <source>
        <dbReference type="EMBL" id="SKB70550.1"/>
    </source>
</evidence>
<dbReference type="InterPro" id="IPR010559">
    <property type="entry name" value="Sig_transdc_His_kin_internal"/>
</dbReference>
<accession>A0A1T5DGE8</accession>
<evidence type="ECO:0000259" key="2">
    <source>
        <dbReference type="Pfam" id="PF06580"/>
    </source>
</evidence>
<dbReference type="Pfam" id="PF06580">
    <property type="entry name" value="His_kinase"/>
    <property type="match status" value="1"/>
</dbReference>
<keyword evidence="1" id="KW-0472">Membrane</keyword>
<keyword evidence="1" id="KW-1133">Transmembrane helix</keyword>
<feature type="transmembrane region" description="Helical" evidence="1">
    <location>
        <begin position="359"/>
        <end position="381"/>
    </location>
</feature>
<dbReference type="GO" id="GO:0000155">
    <property type="term" value="F:phosphorelay sensor kinase activity"/>
    <property type="evidence" value="ECO:0007669"/>
    <property type="project" value="InterPro"/>
</dbReference>
<keyword evidence="1" id="KW-0812">Transmembrane</keyword>
<reference evidence="4" key="1">
    <citation type="submission" date="2017-02" db="EMBL/GenBank/DDBJ databases">
        <authorList>
            <person name="Varghese N."/>
            <person name="Submissions S."/>
        </authorList>
    </citation>
    <scope>NUCLEOTIDE SEQUENCE [LARGE SCALE GENOMIC DNA]</scope>
    <source>
        <strain evidence="4">DSM 23405</strain>
    </source>
</reference>
<dbReference type="RefSeq" id="WP_079721447.1">
    <property type="nucleotide sequence ID" value="NZ_FUYY01000005.1"/>
</dbReference>
<sequence>MKKLIALILILIITPFLVSSEKALVTEALEISKHNTMIPETANWEYVKDRIFDGETSFFGRLEGPISITLEEATKEDSLLLEETISDIREILPNKEIRILKPSSKITEPWIHIRFISESIYTNPNKQIIDLANGHFLEIPWNVRKGNKLEIRPYMKVYLPEERSYVINSHEVRKKSLKAGLLRKLVFLQNDSEVEGRSLFRNKKITSLDFFIKDRDKFLLQKLYSDDFLTQFEDYLYTYYPWRYAYSFLSKEKMKMLAISTVTAIGIIVFILLFSLYRNRKFKHDYFNYLFPMVFIAFHLINLKWIYEYLTVFNSSITWSGDIMFSLIFIGPLAIISATLLYFLERIFIKKSFDFSYKLILKITFTFIALHLPLLIFMYLLNDKVTLKDVNFLEFYFPWFIISIFLSLGRGILIYLNHFSESLVKQKDVELSRLKELNAQSELKLLQSHINPHFLYNALNSIAGLAKDDADKTEKMALSLSDLFRYSINKKGEKMSTVAEEVALVENYLEIEKIRFGERLKFTLKVDEVAKEEKIPMFMLQPLVENAIKHGISKIGGEARVGLNIKKEKETLLISVSDNGPDFPEGLVSGHGLQTVYDLLRLSYGKNASLSWKNSPKKQILIDIKKNNAHD</sequence>
<dbReference type="Gene3D" id="3.30.565.10">
    <property type="entry name" value="Histidine kinase-like ATPase, C-terminal domain"/>
    <property type="match status" value="1"/>
</dbReference>
<dbReference type="OrthoDB" id="6190788at2"/>
<evidence type="ECO:0000256" key="1">
    <source>
        <dbReference type="SAM" id="Phobius"/>
    </source>
</evidence>
<proteinExistence type="predicted"/>
<dbReference type="InterPro" id="IPR036890">
    <property type="entry name" value="HATPase_C_sf"/>
</dbReference>
<dbReference type="STRING" id="241145.SAMN05660776_2597"/>
<evidence type="ECO:0000313" key="4">
    <source>
        <dbReference type="Proteomes" id="UP000190230"/>
    </source>
</evidence>
<organism evidence="3 4">
    <name type="scientific">Salegentibacter holothuriorum</name>
    <dbReference type="NCBI Taxonomy" id="241145"/>
    <lineage>
        <taxon>Bacteria</taxon>
        <taxon>Pseudomonadati</taxon>
        <taxon>Bacteroidota</taxon>
        <taxon>Flavobacteriia</taxon>
        <taxon>Flavobacteriales</taxon>
        <taxon>Flavobacteriaceae</taxon>
        <taxon>Salegentibacter</taxon>
    </lineage>
</organism>
<feature type="domain" description="Signal transduction histidine kinase internal region" evidence="2">
    <location>
        <begin position="441"/>
        <end position="520"/>
    </location>
</feature>
<dbReference type="GO" id="GO:0016020">
    <property type="term" value="C:membrane"/>
    <property type="evidence" value="ECO:0007669"/>
    <property type="project" value="InterPro"/>
</dbReference>
<protein>
    <submittedName>
        <fullName evidence="3">Histidine kinase</fullName>
    </submittedName>
</protein>
<keyword evidence="3" id="KW-0808">Transferase</keyword>
<dbReference type="PANTHER" id="PTHR34220">
    <property type="entry name" value="SENSOR HISTIDINE KINASE YPDA"/>
    <property type="match status" value="1"/>
</dbReference>
<dbReference type="AlphaFoldDB" id="A0A1T5DGE8"/>
<dbReference type="InterPro" id="IPR050640">
    <property type="entry name" value="Bact_2-comp_sensor_kinase"/>
</dbReference>
<dbReference type="Proteomes" id="UP000190230">
    <property type="component" value="Unassembled WGS sequence"/>
</dbReference>
<dbReference type="SUPFAM" id="SSF55874">
    <property type="entry name" value="ATPase domain of HSP90 chaperone/DNA topoisomerase II/histidine kinase"/>
    <property type="match status" value="1"/>
</dbReference>
<gene>
    <name evidence="3" type="ORF">SAMN05660776_2597</name>
</gene>
<feature type="transmembrane region" description="Helical" evidence="1">
    <location>
        <begin position="289"/>
        <end position="307"/>
    </location>
</feature>
<dbReference type="EMBL" id="FUYY01000005">
    <property type="protein sequence ID" value="SKB70550.1"/>
    <property type="molecule type" value="Genomic_DNA"/>
</dbReference>
<dbReference type="PANTHER" id="PTHR34220:SF7">
    <property type="entry name" value="SENSOR HISTIDINE KINASE YPDA"/>
    <property type="match status" value="1"/>
</dbReference>
<keyword evidence="4" id="KW-1185">Reference proteome</keyword>
<keyword evidence="3" id="KW-0418">Kinase</keyword>